<sequence length="55" mass="6305">MAVFDNEFLVHSHCPRHDAQQLPCEPTLCVRGFSALQYRLSAPENLDDRILHEPS</sequence>
<name>A0A1L9NJ90_ASPTC</name>
<proteinExistence type="predicted"/>
<dbReference type="EMBL" id="KV878177">
    <property type="protein sequence ID" value="OJI89317.1"/>
    <property type="molecule type" value="Genomic_DNA"/>
</dbReference>
<dbReference type="AlphaFoldDB" id="A0A1L9NJ90"/>
<gene>
    <name evidence="1" type="ORF">ASPTUDRAFT_48885</name>
</gene>
<evidence type="ECO:0000313" key="1">
    <source>
        <dbReference type="EMBL" id="OJI89317.1"/>
    </source>
</evidence>
<reference evidence="2" key="1">
    <citation type="journal article" date="2017" name="Genome Biol.">
        <title>Comparative genomics reveals high biological diversity and specific adaptations in the industrially and medically important fungal genus Aspergillus.</title>
        <authorList>
            <person name="de Vries R.P."/>
            <person name="Riley R."/>
            <person name="Wiebenga A."/>
            <person name="Aguilar-Osorio G."/>
            <person name="Amillis S."/>
            <person name="Uchima C.A."/>
            <person name="Anderluh G."/>
            <person name="Asadollahi M."/>
            <person name="Askin M."/>
            <person name="Barry K."/>
            <person name="Battaglia E."/>
            <person name="Bayram O."/>
            <person name="Benocci T."/>
            <person name="Braus-Stromeyer S.A."/>
            <person name="Caldana C."/>
            <person name="Canovas D."/>
            <person name="Cerqueira G.C."/>
            <person name="Chen F."/>
            <person name="Chen W."/>
            <person name="Choi C."/>
            <person name="Clum A."/>
            <person name="Dos Santos R.A."/>
            <person name="Damasio A.R."/>
            <person name="Diallinas G."/>
            <person name="Emri T."/>
            <person name="Fekete E."/>
            <person name="Flipphi M."/>
            <person name="Freyberg S."/>
            <person name="Gallo A."/>
            <person name="Gournas C."/>
            <person name="Habgood R."/>
            <person name="Hainaut M."/>
            <person name="Harispe M.L."/>
            <person name="Henrissat B."/>
            <person name="Hilden K.S."/>
            <person name="Hope R."/>
            <person name="Hossain A."/>
            <person name="Karabika E."/>
            <person name="Karaffa L."/>
            <person name="Karanyi Z."/>
            <person name="Krasevec N."/>
            <person name="Kuo A."/>
            <person name="Kusch H."/>
            <person name="LaButti K."/>
            <person name="Lagendijk E.L."/>
            <person name="Lapidus A."/>
            <person name="Levasseur A."/>
            <person name="Lindquist E."/>
            <person name="Lipzen A."/>
            <person name="Logrieco A.F."/>
            <person name="MacCabe A."/>
            <person name="Maekelae M.R."/>
            <person name="Malavazi I."/>
            <person name="Melin P."/>
            <person name="Meyer V."/>
            <person name="Mielnichuk N."/>
            <person name="Miskei M."/>
            <person name="Molnar A.P."/>
            <person name="Mule G."/>
            <person name="Ngan C.Y."/>
            <person name="Orejas M."/>
            <person name="Orosz E."/>
            <person name="Ouedraogo J.P."/>
            <person name="Overkamp K.M."/>
            <person name="Park H.-S."/>
            <person name="Perrone G."/>
            <person name="Piumi F."/>
            <person name="Punt P.J."/>
            <person name="Ram A.F."/>
            <person name="Ramon A."/>
            <person name="Rauscher S."/>
            <person name="Record E."/>
            <person name="Riano-Pachon D.M."/>
            <person name="Robert V."/>
            <person name="Roehrig J."/>
            <person name="Ruller R."/>
            <person name="Salamov A."/>
            <person name="Salih N.S."/>
            <person name="Samson R.A."/>
            <person name="Sandor E."/>
            <person name="Sanguinetti M."/>
            <person name="Schuetze T."/>
            <person name="Sepcic K."/>
            <person name="Shelest E."/>
            <person name="Sherlock G."/>
            <person name="Sophianopoulou V."/>
            <person name="Squina F.M."/>
            <person name="Sun H."/>
            <person name="Susca A."/>
            <person name="Todd R.B."/>
            <person name="Tsang A."/>
            <person name="Unkles S.E."/>
            <person name="van de Wiele N."/>
            <person name="van Rossen-Uffink D."/>
            <person name="Oliveira J.V."/>
            <person name="Vesth T.C."/>
            <person name="Visser J."/>
            <person name="Yu J.-H."/>
            <person name="Zhou M."/>
            <person name="Andersen M.R."/>
            <person name="Archer D.B."/>
            <person name="Baker S.E."/>
            <person name="Benoit I."/>
            <person name="Brakhage A.A."/>
            <person name="Braus G.H."/>
            <person name="Fischer R."/>
            <person name="Frisvad J.C."/>
            <person name="Goldman G.H."/>
            <person name="Houbraken J."/>
            <person name="Oakley B."/>
            <person name="Pocsi I."/>
            <person name="Scazzocchio C."/>
            <person name="Seiboth B."/>
            <person name="vanKuyk P.A."/>
            <person name="Wortman J."/>
            <person name="Dyer P.S."/>
            <person name="Grigoriev I.V."/>
        </authorList>
    </citation>
    <scope>NUCLEOTIDE SEQUENCE [LARGE SCALE GENOMIC DNA]</scope>
    <source>
        <strain evidence="2">CBS 134.48</strain>
    </source>
</reference>
<keyword evidence="2" id="KW-1185">Reference proteome</keyword>
<protein>
    <submittedName>
        <fullName evidence="1">Uncharacterized protein</fullName>
    </submittedName>
</protein>
<dbReference type="VEuPathDB" id="FungiDB:ASPTUDRAFT_48885"/>
<accession>A0A1L9NJ90</accession>
<dbReference type="Proteomes" id="UP000184304">
    <property type="component" value="Unassembled WGS sequence"/>
</dbReference>
<organism evidence="1 2">
    <name type="scientific">Aspergillus tubingensis (strain CBS 134.48)</name>
    <dbReference type="NCBI Taxonomy" id="767770"/>
    <lineage>
        <taxon>Eukaryota</taxon>
        <taxon>Fungi</taxon>
        <taxon>Dikarya</taxon>
        <taxon>Ascomycota</taxon>
        <taxon>Pezizomycotina</taxon>
        <taxon>Eurotiomycetes</taxon>
        <taxon>Eurotiomycetidae</taxon>
        <taxon>Eurotiales</taxon>
        <taxon>Aspergillaceae</taxon>
        <taxon>Aspergillus</taxon>
        <taxon>Aspergillus subgen. Circumdati</taxon>
    </lineage>
</organism>
<evidence type="ECO:0000313" key="2">
    <source>
        <dbReference type="Proteomes" id="UP000184304"/>
    </source>
</evidence>